<dbReference type="Proteomes" id="UP000199024">
    <property type="component" value="Unassembled WGS sequence"/>
</dbReference>
<dbReference type="InterPro" id="IPR003594">
    <property type="entry name" value="HATPase_dom"/>
</dbReference>
<gene>
    <name evidence="2" type="ORF">SAMN05421771_1232</name>
</gene>
<dbReference type="Pfam" id="PF02518">
    <property type="entry name" value="HATPase_c"/>
    <property type="match status" value="1"/>
</dbReference>
<accession>A0A1I6LT69</accession>
<name>A0A1I6LT69_9BACT</name>
<dbReference type="EMBL" id="FOZL01000001">
    <property type="protein sequence ID" value="SFS06618.1"/>
    <property type="molecule type" value="Genomic_DNA"/>
</dbReference>
<dbReference type="CDD" id="cd16934">
    <property type="entry name" value="HATPase_RsbT-like"/>
    <property type="match status" value="1"/>
</dbReference>
<proteinExistence type="predicted"/>
<dbReference type="SMART" id="SM00387">
    <property type="entry name" value="HATPase_c"/>
    <property type="match status" value="1"/>
</dbReference>
<dbReference type="AlphaFoldDB" id="A0A1I6LT69"/>
<reference evidence="2 3" key="1">
    <citation type="submission" date="2016-10" db="EMBL/GenBank/DDBJ databases">
        <authorList>
            <person name="de Groot N.N."/>
        </authorList>
    </citation>
    <scope>NUCLEOTIDE SEQUENCE [LARGE SCALE GENOMIC DNA]</scope>
    <source>
        <strain evidence="2 3">DSM 21001</strain>
    </source>
</reference>
<evidence type="ECO:0000313" key="2">
    <source>
        <dbReference type="EMBL" id="SFS06618.1"/>
    </source>
</evidence>
<evidence type="ECO:0000259" key="1">
    <source>
        <dbReference type="SMART" id="SM00387"/>
    </source>
</evidence>
<dbReference type="GO" id="GO:0016301">
    <property type="term" value="F:kinase activity"/>
    <property type="evidence" value="ECO:0007669"/>
    <property type="project" value="UniProtKB-KW"/>
</dbReference>
<dbReference type="RefSeq" id="WP_245781712.1">
    <property type="nucleotide sequence ID" value="NZ_FOZL01000001.1"/>
</dbReference>
<dbReference type="STRING" id="474950.SAMN05421771_1232"/>
<dbReference type="InterPro" id="IPR036890">
    <property type="entry name" value="HATPase_C_sf"/>
</dbReference>
<organism evidence="2 3">
    <name type="scientific">Granulicella pectinivorans</name>
    <dbReference type="NCBI Taxonomy" id="474950"/>
    <lineage>
        <taxon>Bacteria</taxon>
        <taxon>Pseudomonadati</taxon>
        <taxon>Acidobacteriota</taxon>
        <taxon>Terriglobia</taxon>
        <taxon>Terriglobales</taxon>
        <taxon>Acidobacteriaceae</taxon>
        <taxon>Granulicella</taxon>
    </lineage>
</organism>
<sequence length="144" mass="15438">MTQMYELPRMGNPVVSGNLPIQTPEDIVLVRTAVRQAALQLKFGLVDQTKLVTAASEIARNTLIYGKGGEVFIEPVSEAKSGLRLTFIDKGPGIPDIDRALSDGFTTGGGMGLGLGGTRRLMDDFKIVSKPSEGTTVSITKWSR</sequence>
<protein>
    <submittedName>
        <fullName evidence="2">Serine/threonine-protein kinase RsbT</fullName>
    </submittedName>
</protein>
<keyword evidence="2" id="KW-0418">Kinase</keyword>
<keyword evidence="3" id="KW-1185">Reference proteome</keyword>
<evidence type="ECO:0000313" key="3">
    <source>
        <dbReference type="Proteomes" id="UP000199024"/>
    </source>
</evidence>
<feature type="domain" description="Histidine kinase/HSP90-like ATPase" evidence="1">
    <location>
        <begin position="46"/>
        <end position="144"/>
    </location>
</feature>
<dbReference type="Gene3D" id="3.30.565.10">
    <property type="entry name" value="Histidine kinase-like ATPase, C-terminal domain"/>
    <property type="match status" value="1"/>
</dbReference>
<dbReference type="SUPFAM" id="SSF55874">
    <property type="entry name" value="ATPase domain of HSP90 chaperone/DNA topoisomerase II/histidine kinase"/>
    <property type="match status" value="1"/>
</dbReference>
<keyword evidence="2" id="KW-0808">Transferase</keyword>